<dbReference type="AlphaFoldDB" id="A0A914ADB7"/>
<accession>A0A914ADB7</accession>
<dbReference type="Proteomes" id="UP000887568">
    <property type="component" value="Unplaced"/>
</dbReference>
<feature type="compositionally biased region" description="Polar residues" evidence="1">
    <location>
        <begin position="369"/>
        <end position="379"/>
    </location>
</feature>
<feature type="compositionally biased region" description="Polar residues" evidence="1">
    <location>
        <begin position="167"/>
        <end position="179"/>
    </location>
</feature>
<dbReference type="OMA" id="IDVHIMK"/>
<feature type="region of interest" description="Disordered" evidence="1">
    <location>
        <begin position="150"/>
        <end position="185"/>
    </location>
</feature>
<sequence length="392" mass="44053">MAHKPIEIPAEVHIMRKKDEITRREIQDILKAVSAISNVQRRGTIKMKNLQSQGWTKKSGHENVTAKHLDQWKKIVSQEALRLLPQECMSIFEFCSNAQDAEFLYCHVTPAPRPITVEYKLHVPSVSGKRVVRDFDGALAVLLRTADDTWPGRGAKSPADKDYASVDGSSASSEANSTEPAEPTIRLRLTEVNAQGKGKGKDVPHEDRQLTEIIEGGISSHISALANKNGGSIIIEDADSVCQIVDGRIGEKDQDSIVNCLEECCKKKIWGRERVPPKRGEQWDVCFPIVNQDNILFTIRVYVFYGGVFEEEPVAYTLKQNADDSYEVVRMEFEDWYKAMVKQHEEKEQDYNDTEKRLEEIKAKGSNPHCVSNDNTSSEPHLLPTAEGGSFE</sequence>
<feature type="compositionally biased region" description="Basic and acidic residues" evidence="1">
    <location>
        <begin position="347"/>
        <end position="363"/>
    </location>
</feature>
<proteinExistence type="predicted"/>
<keyword evidence="3" id="KW-1185">Reference proteome</keyword>
<dbReference type="GeneID" id="119732347"/>
<name>A0A914ADB7_PATMI</name>
<dbReference type="RefSeq" id="XP_038061733.1">
    <property type="nucleotide sequence ID" value="XM_038205805.1"/>
</dbReference>
<evidence type="ECO:0000313" key="3">
    <source>
        <dbReference type="Proteomes" id="UP000887568"/>
    </source>
</evidence>
<organism evidence="2 3">
    <name type="scientific">Patiria miniata</name>
    <name type="common">Bat star</name>
    <name type="synonym">Asterina miniata</name>
    <dbReference type="NCBI Taxonomy" id="46514"/>
    <lineage>
        <taxon>Eukaryota</taxon>
        <taxon>Metazoa</taxon>
        <taxon>Echinodermata</taxon>
        <taxon>Eleutherozoa</taxon>
        <taxon>Asterozoa</taxon>
        <taxon>Asteroidea</taxon>
        <taxon>Valvatacea</taxon>
        <taxon>Valvatida</taxon>
        <taxon>Asterinidae</taxon>
        <taxon>Patiria</taxon>
    </lineage>
</organism>
<feature type="region of interest" description="Disordered" evidence="1">
    <location>
        <begin position="347"/>
        <end position="392"/>
    </location>
</feature>
<reference evidence="2" key="1">
    <citation type="submission" date="2022-11" db="UniProtKB">
        <authorList>
            <consortium name="EnsemblMetazoa"/>
        </authorList>
    </citation>
    <scope>IDENTIFICATION</scope>
</reference>
<evidence type="ECO:0000313" key="2">
    <source>
        <dbReference type="EnsemblMetazoa" id="XP_038061733.1"/>
    </source>
</evidence>
<dbReference type="EnsemblMetazoa" id="XM_038205805.1">
    <property type="protein sequence ID" value="XP_038061733.1"/>
    <property type="gene ID" value="LOC119732347"/>
</dbReference>
<evidence type="ECO:0000256" key="1">
    <source>
        <dbReference type="SAM" id="MobiDB-lite"/>
    </source>
</evidence>
<protein>
    <submittedName>
        <fullName evidence="2">Uncharacterized protein</fullName>
    </submittedName>
</protein>
<dbReference type="OrthoDB" id="10464232at2759"/>